<sequence>MPGCPHGSTRAEHWSGTRPEPGEDAGVIQPAWQTAQNTGSKTPLRQMLKTMTLKPQLISKNAHASFCANLERADPFLHEVCLLCSLSSDTKNFF</sequence>
<reference evidence="1 2" key="2">
    <citation type="journal article" date="2022" name="Mol. Ecol. Resour.">
        <title>The genomes of chicory, endive, great burdock and yacon provide insights into Asteraceae paleo-polyploidization history and plant inulin production.</title>
        <authorList>
            <person name="Fan W."/>
            <person name="Wang S."/>
            <person name="Wang H."/>
            <person name="Wang A."/>
            <person name="Jiang F."/>
            <person name="Liu H."/>
            <person name="Zhao H."/>
            <person name="Xu D."/>
            <person name="Zhang Y."/>
        </authorList>
    </citation>
    <scope>NUCLEOTIDE SEQUENCE [LARGE SCALE GENOMIC DNA]</scope>
    <source>
        <strain evidence="2">cv. Niubang</strain>
    </source>
</reference>
<dbReference type="Proteomes" id="UP001055879">
    <property type="component" value="Linkage Group LG11"/>
</dbReference>
<protein>
    <submittedName>
        <fullName evidence="1">Uncharacterized protein</fullName>
    </submittedName>
</protein>
<organism evidence="1 2">
    <name type="scientific">Arctium lappa</name>
    <name type="common">Greater burdock</name>
    <name type="synonym">Lappa major</name>
    <dbReference type="NCBI Taxonomy" id="4217"/>
    <lineage>
        <taxon>Eukaryota</taxon>
        <taxon>Viridiplantae</taxon>
        <taxon>Streptophyta</taxon>
        <taxon>Embryophyta</taxon>
        <taxon>Tracheophyta</taxon>
        <taxon>Spermatophyta</taxon>
        <taxon>Magnoliopsida</taxon>
        <taxon>eudicotyledons</taxon>
        <taxon>Gunneridae</taxon>
        <taxon>Pentapetalae</taxon>
        <taxon>asterids</taxon>
        <taxon>campanulids</taxon>
        <taxon>Asterales</taxon>
        <taxon>Asteraceae</taxon>
        <taxon>Carduoideae</taxon>
        <taxon>Cardueae</taxon>
        <taxon>Arctiinae</taxon>
        <taxon>Arctium</taxon>
    </lineage>
</organism>
<name>A0ACB8ZB82_ARCLA</name>
<comment type="caution">
    <text evidence="1">The sequence shown here is derived from an EMBL/GenBank/DDBJ whole genome shotgun (WGS) entry which is preliminary data.</text>
</comment>
<dbReference type="EMBL" id="CM042057">
    <property type="protein sequence ID" value="KAI3693310.1"/>
    <property type="molecule type" value="Genomic_DNA"/>
</dbReference>
<accession>A0ACB8ZB82</accession>
<keyword evidence="2" id="KW-1185">Reference proteome</keyword>
<proteinExistence type="predicted"/>
<reference evidence="2" key="1">
    <citation type="journal article" date="2022" name="Mol. Ecol. Resour.">
        <title>The genomes of chicory, endive, great burdock and yacon provide insights into Asteraceae palaeo-polyploidization history and plant inulin production.</title>
        <authorList>
            <person name="Fan W."/>
            <person name="Wang S."/>
            <person name="Wang H."/>
            <person name="Wang A."/>
            <person name="Jiang F."/>
            <person name="Liu H."/>
            <person name="Zhao H."/>
            <person name="Xu D."/>
            <person name="Zhang Y."/>
        </authorList>
    </citation>
    <scope>NUCLEOTIDE SEQUENCE [LARGE SCALE GENOMIC DNA]</scope>
    <source>
        <strain evidence="2">cv. Niubang</strain>
    </source>
</reference>
<gene>
    <name evidence="1" type="ORF">L6452_33144</name>
</gene>
<evidence type="ECO:0000313" key="1">
    <source>
        <dbReference type="EMBL" id="KAI3693310.1"/>
    </source>
</evidence>
<evidence type="ECO:0000313" key="2">
    <source>
        <dbReference type="Proteomes" id="UP001055879"/>
    </source>
</evidence>